<name>X6P6T6_RETFI</name>
<sequence>MRTQEIYYELQKVEMMTCFKHAVNMYFQDEYIGDGFVKQYTELLKRHSDEIKLLQEKEGVLAFYGDVPIESLPTKPSDFVPESNDIFHNEDLKGYYELIISVAISNEEKKNSLMHKNHNDNSNEEKYDYLEYIPHRLYHRYAHGQGLGIKEEKTDNETKSVIIQFDKHARKHEFESILRADPSIERVYFAYLTKKRAHAYCAIKLDTFEYNRIIHTLYVYILWLCFALHIIFYSASPTQSYFQYLIFLFSYGIFTLLCALDDLLPMLRAAVLTGKPNGLYDDGYWVLLDSLKSKPIYKGSLDDLFDETEMDGPCYASVMIAQDCGGKRLIKVL</sequence>
<organism evidence="1 2">
    <name type="scientific">Reticulomyxa filosa</name>
    <dbReference type="NCBI Taxonomy" id="46433"/>
    <lineage>
        <taxon>Eukaryota</taxon>
        <taxon>Sar</taxon>
        <taxon>Rhizaria</taxon>
        <taxon>Retaria</taxon>
        <taxon>Foraminifera</taxon>
        <taxon>Monothalamids</taxon>
        <taxon>Reticulomyxidae</taxon>
        <taxon>Reticulomyxa</taxon>
    </lineage>
</organism>
<accession>X6P6T6</accession>
<gene>
    <name evidence="1" type="ORF">RFI_03237</name>
</gene>
<evidence type="ECO:0000313" key="1">
    <source>
        <dbReference type="EMBL" id="ETO33866.1"/>
    </source>
</evidence>
<protein>
    <submittedName>
        <fullName evidence="1">Uncharacterized protein</fullName>
    </submittedName>
</protein>
<comment type="caution">
    <text evidence="1">The sequence shown here is derived from an EMBL/GenBank/DDBJ whole genome shotgun (WGS) entry which is preliminary data.</text>
</comment>
<dbReference type="AlphaFoldDB" id="X6P6T6"/>
<dbReference type="EMBL" id="ASPP01003082">
    <property type="protein sequence ID" value="ETO33866.1"/>
    <property type="molecule type" value="Genomic_DNA"/>
</dbReference>
<reference evidence="1 2" key="1">
    <citation type="journal article" date="2013" name="Curr. Biol.">
        <title>The Genome of the Foraminiferan Reticulomyxa filosa.</title>
        <authorList>
            <person name="Glockner G."/>
            <person name="Hulsmann N."/>
            <person name="Schleicher M."/>
            <person name="Noegel A.A."/>
            <person name="Eichinger L."/>
            <person name="Gallinger C."/>
            <person name="Pawlowski J."/>
            <person name="Sierra R."/>
            <person name="Euteneuer U."/>
            <person name="Pillet L."/>
            <person name="Moustafa A."/>
            <person name="Platzer M."/>
            <person name="Groth M."/>
            <person name="Szafranski K."/>
            <person name="Schliwa M."/>
        </authorList>
    </citation>
    <scope>NUCLEOTIDE SEQUENCE [LARGE SCALE GENOMIC DNA]</scope>
</reference>
<keyword evidence="2" id="KW-1185">Reference proteome</keyword>
<dbReference type="Proteomes" id="UP000023152">
    <property type="component" value="Unassembled WGS sequence"/>
</dbReference>
<proteinExistence type="predicted"/>
<evidence type="ECO:0000313" key="2">
    <source>
        <dbReference type="Proteomes" id="UP000023152"/>
    </source>
</evidence>